<dbReference type="Pfam" id="PF01668">
    <property type="entry name" value="SmpB"/>
    <property type="match status" value="1"/>
</dbReference>
<comment type="subcellular location">
    <subcellularLocation>
        <location evidence="3">Cytoplasm</location>
    </subcellularLocation>
    <text evidence="3">The tmRNA-SmpB complex associates with stalled 70S ribosomes.</text>
</comment>
<dbReference type="GO" id="GO:0070930">
    <property type="term" value="P:trans-translation-dependent protein tagging"/>
    <property type="evidence" value="ECO:0007669"/>
    <property type="project" value="TreeGrafter"/>
</dbReference>
<dbReference type="PANTHER" id="PTHR30308:SF2">
    <property type="entry name" value="SSRA-BINDING PROTEIN"/>
    <property type="match status" value="1"/>
</dbReference>
<reference evidence="4 5" key="2">
    <citation type="journal article" date="2015" name="Biomed. Res. Int.">
        <title>Effects of Arsenite Resistance on the Growth and Functional Gene Expression of Leptospirillum ferriphilum and Acidithiobacillus thiooxidans in Pure Culture and Coculture.</title>
        <authorList>
            <person name="Jiang H."/>
            <person name="Liang Y."/>
            <person name="Yin H."/>
            <person name="Xiao Y."/>
            <person name="Guo X."/>
            <person name="Xu Y."/>
            <person name="Hu Q."/>
            <person name="Liu H."/>
            <person name="Liu X."/>
        </authorList>
    </citation>
    <scope>NUCLEOTIDE SEQUENCE [LARGE SCALE GENOMIC DNA]</scope>
    <source>
        <strain evidence="4 5">YSK</strain>
    </source>
</reference>
<dbReference type="SUPFAM" id="SSF74982">
    <property type="entry name" value="Small protein B (SmpB)"/>
    <property type="match status" value="1"/>
</dbReference>
<evidence type="ECO:0000313" key="4">
    <source>
        <dbReference type="EMBL" id="AIA29802.1"/>
    </source>
</evidence>
<sequence>MAGKDQSDSRERATATNRKAFHQYEVLERFEAGIALYGTEVKALRDGRVNLGDAFVRIENEEAWLWQLHIGPYRAAFYDNHEPLRKRRLLLHKKEILRLMGLVRQKGLTVVPLRIYSGPRGLFKVEIALVRGKTQGDKRDAIREREANREIQRVFRSKQKVGR</sequence>
<organism evidence="4 5">
    <name type="scientific">Leptospirillum ferriphilum YSK</name>
    <dbReference type="NCBI Taxonomy" id="1441628"/>
    <lineage>
        <taxon>Bacteria</taxon>
        <taxon>Pseudomonadati</taxon>
        <taxon>Nitrospirota</taxon>
        <taxon>Nitrospiria</taxon>
        <taxon>Nitrospirales</taxon>
        <taxon>Nitrospiraceae</taxon>
        <taxon>Leptospirillum</taxon>
    </lineage>
</organism>
<keyword evidence="5" id="KW-1185">Reference proteome</keyword>
<dbReference type="NCBIfam" id="NF003843">
    <property type="entry name" value="PRK05422.1"/>
    <property type="match status" value="1"/>
</dbReference>
<dbReference type="HOGENOM" id="CLU_108953_0_0_0"/>
<keyword evidence="1 3" id="KW-0963">Cytoplasm</keyword>
<evidence type="ECO:0000313" key="5">
    <source>
        <dbReference type="Proteomes" id="UP000027059"/>
    </source>
</evidence>
<dbReference type="AlphaFoldDB" id="A0A059XX72"/>
<dbReference type="PANTHER" id="PTHR30308">
    <property type="entry name" value="TMRNA-BINDING COMPONENT OF TRANS-TRANSLATION TAGGING COMPLEX"/>
    <property type="match status" value="1"/>
</dbReference>
<dbReference type="RefSeq" id="WP_023524517.1">
    <property type="nucleotide sequence ID" value="NZ_CP007243.1"/>
</dbReference>
<dbReference type="KEGG" id="lfp:Y981_00045"/>
<name>A0A059XX72_9BACT</name>
<keyword evidence="2 3" id="KW-0694">RNA-binding</keyword>
<dbReference type="HAMAP" id="MF_00023">
    <property type="entry name" value="SmpB"/>
    <property type="match status" value="1"/>
</dbReference>
<dbReference type="InterPro" id="IPR000037">
    <property type="entry name" value="SsrA-bd_prot"/>
</dbReference>
<evidence type="ECO:0000256" key="1">
    <source>
        <dbReference type="ARBA" id="ARBA00022490"/>
    </source>
</evidence>
<dbReference type="EMBL" id="CP007243">
    <property type="protein sequence ID" value="AIA29802.1"/>
    <property type="molecule type" value="Genomic_DNA"/>
</dbReference>
<comment type="function">
    <text evidence="3">Required for rescue of stalled ribosomes mediated by trans-translation. Binds to transfer-messenger RNA (tmRNA), required for stable association of tmRNA with ribosomes. tmRNA and SmpB together mimic tRNA shape, replacing the anticodon stem-loop with SmpB. tmRNA is encoded by the ssrA gene; the 2 termini fold to resemble tRNA(Ala) and it encodes a 'tag peptide', a short internal open reading frame. During trans-translation Ala-aminoacylated tmRNA acts like a tRNA, entering the A-site of stalled ribosomes, displacing the stalled mRNA. The ribosome then switches to translate the ORF on the tmRNA; the nascent peptide is terminated with the 'tag peptide' encoded by the tmRNA and targeted for degradation. The ribosome is freed to recommence translation, which seems to be the essential function of trans-translation.</text>
</comment>
<proteinExistence type="inferred from homology"/>
<dbReference type="GO" id="GO:0005829">
    <property type="term" value="C:cytosol"/>
    <property type="evidence" value="ECO:0007669"/>
    <property type="project" value="TreeGrafter"/>
</dbReference>
<protein>
    <recommendedName>
        <fullName evidence="3">SsrA-binding protein</fullName>
    </recommendedName>
    <alternativeName>
        <fullName evidence="3">Small protein B</fullName>
    </alternativeName>
</protein>
<dbReference type="GO" id="GO:0070929">
    <property type="term" value="P:trans-translation"/>
    <property type="evidence" value="ECO:0007669"/>
    <property type="project" value="UniProtKB-UniRule"/>
</dbReference>
<evidence type="ECO:0000256" key="3">
    <source>
        <dbReference type="HAMAP-Rule" id="MF_00023"/>
    </source>
</evidence>
<dbReference type="CDD" id="cd09294">
    <property type="entry name" value="SmpB"/>
    <property type="match status" value="1"/>
</dbReference>
<dbReference type="NCBIfam" id="TIGR00086">
    <property type="entry name" value="smpB"/>
    <property type="match status" value="1"/>
</dbReference>
<gene>
    <name evidence="3" type="primary">smpB</name>
    <name evidence="4" type="ORF">Y981_00045</name>
</gene>
<dbReference type="InterPro" id="IPR023620">
    <property type="entry name" value="SmpB"/>
</dbReference>
<evidence type="ECO:0000256" key="2">
    <source>
        <dbReference type="ARBA" id="ARBA00022884"/>
    </source>
</evidence>
<dbReference type="PROSITE" id="PS01317">
    <property type="entry name" value="SSRP"/>
    <property type="match status" value="1"/>
</dbReference>
<comment type="similarity">
    <text evidence="3">Belongs to the SmpB family.</text>
</comment>
<reference evidence="5" key="1">
    <citation type="submission" date="2014-02" db="EMBL/GenBank/DDBJ databases">
        <title>Complete genome sequence and comparative genomic analysis of the nitrogen-fixing bacterium Leptospirillum ferriphilum YSK.</title>
        <authorList>
            <person name="Guo X."/>
            <person name="Yin H."/>
            <person name="Liang Y."/>
            <person name="Hu Q."/>
            <person name="Ma L."/>
            <person name="Xiao Y."/>
            <person name="Zhang X."/>
            <person name="Qiu G."/>
            <person name="Liu X."/>
        </authorList>
    </citation>
    <scope>NUCLEOTIDE SEQUENCE [LARGE SCALE GENOMIC DNA]</scope>
    <source>
        <strain evidence="5">YSK</strain>
    </source>
</reference>
<dbReference type="GO" id="GO:0003723">
    <property type="term" value="F:RNA binding"/>
    <property type="evidence" value="ECO:0007669"/>
    <property type="project" value="UniProtKB-UniRule"/>
</dbReference>
<dbReference type="Proteomes" id="UP000027059">
    <property type="component" value="Chromosome"/>
</dbReference>
<dbReference type="Gene3D" id="2.40.280.10">
    <property type="match status" value="1"/>
</dbReference>
<dbReference type="InterPro" id="IPR020081">
    <property type="entry name" value="SsrA-bd_prot_CS"/>
</dbReference>
<accession>A0A059XX72</accession>
<dbReference type="OrthoDB" id="9805462at2"/>